<dbReference type="PANTHER" id="PTHR12227:SF0">
    <property type="entry name" value="GLYCERATE KINASE"/>
    <property type="match status" value="1"/>
</dbReference>
<dbReference type="InterPro" id="IPR007835">
    <property type="entry name" value="MOFRL"/>
</dbReference>
<organism evidence="3">
    <name type="scientific">hydrothermal vent metagenome</name>
    <dbReference type="NCBI Taxonomy" id="652676"/>
    <lineage>
        <taxon>unclassified sequences</taxon>
        <taxon>metagenomes</taxon>
        <taxon>ecological metagenomes</taxon>
    </lineage>
</organism>
<dbReference type="InterPro" id="IPR038614">
    <property type="entry name" value="GK_N_sf"/>
</dbReference>
<dbReference type="InterPro" id="IPR039760">
    <property type="entry name" value="MOFRL_protein"/>
</dbReference>
<protein>
    <submittedName>
        <fullName evidence="3">D-glycerate 2-kinase</fullName>
        <ecNumber evidence="3">2.7.1.-</ecNumber>
    </submittedName>
</protein>
<dbReference type="InterPro" id="IPR037035">
    <property type="entry name" value="GK-like_C_sf"/>
</dbReference>
<sequence length="473" mass="50006">MNKYQERKGLFDIYDSAMNAVRGDTVVESYLTQASVTGDIYVVAIGKAATAMASGAITRFDCADHCQLTGGILITKDGHLPSKPLVTHMGNSFVMIESAHPIPDQRSLEAGHTLVNILQNLPIGTHLLFLLSGGASSLVELLPETVSLQELQQLNQYLLTSGLAIEVMNELRQQMSLIKGGGLLNYVCARKITALYISDVQGDDINVIGSGLVTEPKQSQLNMAAILSLDNMSLQISSASLRQESSLPPKGDSGLLLKQLPADILALLHQGNEGRNQSIKKVFDQCYTAEQVVRQDSDGKKRVGRVTHKIVACLGEALQAASDFVASQGLALHHCPTLYGELTSSAKIIASTLKAMTPGVMISGGEVTVALPKNPGQGGRNQSIALAVASEIAGCNDIIFMAIGTDGTDGPGTDAGAMVDGETCERGLIQGLEPMDHLRRADAGIFLEATADLISSGPTGTNVMDLYIGIKLP</sequence>
<dbReference type="Pfam" id="PF05161">
    <property type="entry name" value="MOFRL"/>
    <property type="match status" value="1"/>
</dbReference>
<keyword evidence="3" id="KW-0808">Transferase</keyword>
<evidence type="ECO:0000313" key="3">
    <source>
        <dbReference type="EMBL" id="VAW70821.1"/>
    </source>
</evidence>
<feature type="domain" description="MOFRL-associated" evidence="2">
    <location>
        <begin position="12"/>
        <end position="233"/>
    </location>
</feature>
<dbReference type="PANTHER" id="PTHR12227">
    <property type="entry name" value="GLYCERATE KINASE"/>
    <property type="match status" value="1"/>
</dbReference>
<accession>A0A3B0XTF7</accession>
<dbReference type="SUPFAM" id="SSF82544">
    <property type="entry name" value="GckA/TtuD-like"/>
    <property type="match status" value="1"/>
</dbReference>
<gene>
    <name evidence="3" type="ORF">MNBD_GAMMA12-307</name>
</gene>
<dbReference type="Pfam" id="PF13660">
    <property type="entry name" value="DUF4147"/>
    <property type="match status" value="1"/>
</dbReference>
<dbReference type="Gene3D" id="3.40.1480.10">
    <property type="entry name" value="MOFRL domain"/>
    <property type="match status" value="1"/>
</dbReference>
<dbReference type="EMBL" id="UOFL01000003">
    <property type="protein sequence ID" value="VAW70821.1"/>
    <property type="molecule type" value="Genomic_DNA"/>
</dbReference>
<dbReference type="EC" id="2.7.1.-" evidence="3"/>
<dbReference type="Gene3D" id="3.40.50.10180">
    <property type="entry name" value="Glycerate kinase, MOFRL-like N-terminal domain"/>
    <property type="match status" value="1"/>
</dbReference>
<feature type="domain" description="MOFRL" evidence="1">
    <location>
        <begin position="360"/>
        <end position="465"/>
    </location>
</feature>
<evidence type="ECO:0000259" key="1">
    <source>
        <dbReference type="Pfam" id="PF05161"/>
    </source>
</evidence>
<reference evidence="3" key="1">
    <citation type="submission" date="2018-06" db="EMBL/GenBank/DDBJ databases">
        <authorList>
            <person name="Zhirakovskaya E."/>
        </authorList>
    </citation>
    <scope>NUCLEOTIDE SEQUENCE</scope>
</reference>
<evidence type="ECO:0000259" key="2">
    <source>
        <dbReference type="Pfam" id="PF13660"/>
    </source>
</evidence>
<name>A0A3B0XTF7_9ZZZZ</name>
<dbReference type="AlphaFoldDB" id="A0A3B0XTF7"/>
<keyword evidence="3" id="KW-0418">Kinase</keyword>
<proteinExistence type="predicted"/>
<dbReference type="InterPro" id="IPR025286">
    <property type="entry name" value="MOFRL_assoc_dom"/>
</dbReference>
<dbReference type="GO" id="GO:0008887">
    <property type="term" value="F:glycerate kinase activity"/>
    <property type="evidence" value="ECO:0007669"/>
    <property type="project" value="InterPro"/>
</dbReference>
<dbReference type="GO" id="GO:0005737">
    <property type="term" value="C:cytoplasm"/>
    <property type="evidence" value="ECO:0007669"/>
    <property type="project" value="TreeGrafter"/>
</dbReference>